<dbReference type="GO" id="GO:0016779">
    <property type="term" value="F:nucleotidyltransferase activity"/>
    <property type="evidence" value="ECO:0007669"/>
    <property type="project" value="UniProtKB-KW"/>
</dbReference>
<evidence type="ECO:0000256" key="1">
    <source>
        <dbReference type="ARBA" id="ARBA00022679"/>
    </source>
</evidence>
<keyword evidence="1" id="KW-0808">Transferase</keyword>
<proteinExistence type="predicted"/>
<dbReference type="InterPro" id="IPR004821">
    <property type="entry name" value="Cyt_trans-like"/>
</dbReference>
<evidence type="ECO:0000313" key="4">
    <source>
        <dbReference type="EMBL" id="KEK23885.1"/>
    </source>
</evidence>
<dbReference type="eggNOG" id="COG1056">
    <property type="taxonomic scope" value="Bacteria"/>
</dbReference>
<sequence>MKTFKLGFVIGRFQHIHSSHEKMINTALQSCERVILMVGSSQESGSIRNPFNLYTRMNLIREVFGKEIEEGKLLLAHTDDMSHEDDHSTAWGDFLIQKIEMWKGHYGVYDDVDCFIYGNDEERTSWFKPKDIEKISHVILSRKADNLSATNVRRLLVSNDIRAWKESVPVKIRHLYSELRAELLLVPYYKEALEENK</sequence>
<evidence type="ECO:0000256" key="2">
    <source>
        <dbReference type="ARBA" id="ARBA00022695"/>
    </source>
</evidence>
<reference evidence="4 5" key="1">
    <citation type="submission" date="2014-06" db="EMBL/GenBank/DDBJ databases">
        <title>Draft genome sequence of Bacillus gaemokensis JCM 15801 (MCCC 1A00707).</title>
        <authorList>
            <person name="Lai Q."/>
            <person name="Liu Y."/>
            <person name="Shao Z."/>
        </authorList>
    </citation>
    <scope>NUCLEOTIDE SEQUENCE [LARGE SCALE GENOMIC DNA]</scope>
    <source>
        <strain evidence="4 5">JCM 15801</strain>
    </source>
</reference>
<dbReference type="STRING" id="574375.AZF08_20470"/>
<dbReference type="AlphaFoldDB" id="A0A073KBE7"/>
<gene>
    <name evidence="4" type="ORF">BAGA_05435</name>
</gene>
<dbReference type="Gene3D" id="3.40.50.620">
    <property type="entry name" value="HUPs"/>
    <property type="match status" value="1"/>
</dbReference>
<dbReference type="EMBL" id="JOTM01000011">
    <property type="protein sequence ID" value="KEK23885.1"/>
    <property type="molecule type" value="Genomic_DNA"/>
</dbReference>
<dbReference type="PANTHER" id="PTHR21342">
    <property type="entry name" value="PHOSPHOPANTETHEINE ADENYLYLTRANSFERASE"/>
    <property type="match status" value="1"/>
</dbReference>
<dbReference type="InterPro" id="IPR014729">
    <property type="entry name" value="Rossmann-like_a/b/a_fold"/>
</dbReference>
<keyword evidence="5" id="KW-1185">Reference proteome</keyword>
<feature type="domain" description="Cytidyltransferase-like" evidence="3">
    <location>
        <begin position="9"/>
        <end position="70"/>
    </location>
</feature>
<keyword evidence="2" id="KW-0548">Nucleotidyltransferase</keyword>
<evidence type="ECO:0000313" key="5">
    <source>
        <dbReference type="Proteomes" id="UP000027778"/>
    </source>
</evidence>
<dbReference type="Proteomes" id="UP000027778">
    <property type="component" value="Unassembled WGS sequence"/>
</dbReference>
<dbReference type="SUPFAM" id="SSF52374">
    <property type="entry name" value="Nucleotidylyl transferase"/>
    <property type="match status" value="1"/>
</dbReference>
<protein>
    <recommendedName>
        <fullName evidence="3">Cytidyltransferase-like domain-containing protein</fullName>
    </recommendedName>
</protein>
<dbReference type="Pfam" id="PF01467">
    <property type="entry name" value="CTP_transf_like"/>
    <property type="match status" value="1"/>
</dbReference>
<dbReference type="PANTHER" id="PTHR21342:SF0">
    <property type="entry name" value="BIFUNCTIONAL NMN ADENYLYLTRANSFERASE_NUDIX HYDROLASE"/>
    <property type="match status" value="1"/>
</dbReference>
<dbReference type="RefSeq" id="WP_033674977.1">
    <property type="nucleotide sequence ID" value="NZ_JOTM01000011.1"/>
</dbReference>
<accession>A0A073KBE7</accession>
<comment type="caution">
    <text evidence="4">The sequence shown here is derived from an EMBL/GenBank/DDBJ whole genome shotgun (WGS) entry which is preliminary data.</text>
</comment>
<name>A0A073KBE7_9BACI</name>
<organism evidence="4 5">
    <name type="scientific">Bacillus gaemokensis</name>
    <dbReference type="NCBI Taxonomy" id="574375"/>
    <lineage>
        <taxon>Bacteria</taxon>
        <taxon>Bacillati</taxon>
        <taxon>Bacillota</taxon>
        <taxon>Bacilli</taxon>
        <taxon>Bacillales</taxon>
        <taxon>Bacillaceae</taxon>
        <taxon>Bacillus</taxon>
        <taxon>Bacillus cereus group</taxon>
    </lineage>
</organism>
<evidence type="ECO:0000259" key="3">
    <source>
        <dbReference type="Pfam" id="PF01467"/>
    </source>
</evidence>
<dbReference type="OrthoDB" id="9802794at2"/>